<proteinExistence type="predicted"/>
<sequence length="751" mass="82515">MGNTDSSPSTATAAGSNGGVTTAAQGRREVINRPRPTPATRTAARPAAGRRTGGVPAEQNPGAYSIPGAGSRTNVDSIPYTVTVPNGVRPGQEFQVMAGGLPMVVRCPPDVRGGSRIMVLVPRQHRQQQSRNAQVYMATVPPGVSPGGEFNVMVNSHPVRVACPPNVTPGMQIRIRLEEPQGALHQTFEVAVPPGVRPGQPFALIAGGQRVMVHCPHDARPGQKIRFQLPIQLSEAQLQTYNIHYSGKDGWVRCVGTDLKFHWVRHDEDGADPAAAAAVAVDGEGGAGGAGAGAAAAAVAGGDASSTPPPQQVQRRSSVSDKVTLKRKLGGSSFRIEGSAFVRKLSKLRPRHFMLELVRAEEATLDASVPEANLTFQHLSRASQLPFKEKVDWFNKQCDLLRVPWDVEHQHLKIRRSNLLEDSMAAMESVRSESMRQRFRFEFLGEPGVDAGGVAREWFHLVSEGLFNPDFALFQYSSINQMCMQISANSGVANEQHLQHFHFVGRLLGKALFDGQLVQAHLVRPLYKHLLGWPIAFSDLEHVDHFTHESLIKMTELDDVEVCCLDFTVTEDRLGSMEVVDLKEGGADLDVTNDNIGEYVELVLKHRLLMRMRDQLTAFLVGFYDVIPEALLSVFDFQELELLMCGLPHIDLTDWQRNTDYTGEFERKAGNHKPCLLNAVRTPCTIGVSQGNDGNIRRFTINGLPDLDSGLFPKSHTCFNRIDLPMYSNKKELEEYLTMAINMECTGFGIE</sequence>
<dbReference type="Proteomes" id="UP000002630">
    <property type="component" value="Linkage Group LG02"/>
</dbReference>
<dbReference type="SMART" id="SM00119">
    <property type="entry name" value="HECTc"/>
    <property type="match status" value="1"/>
</dbReference>
<keyword evidence="5 6" id="KW-0833">Ubl conjugation pathway</keyword>
<dbReference type="EMBL" id="FN649727">
    <property type="protein sequence ID" value="CBJ29865.1"/>
    <property type="molecule type" value="Genomic_DNA"/>
</dbReference>
<dbReference type="OMA" id="CPINARP"/>
<evidence type="ECO:0000313" key="9">
    <source>
        <dbReference type="EMBL" id="CBJ29865.1"/>
    </source>
</evidence>
<feature type="region of interest" description="Disordered" evidence="7">
    <location>
        <begin position="300"/>
        <end position="319"/>
    </location>
</feature>
<dbReference type="Gene3D" id="3.30.2410.10">
    <property type="entry name" value="Hect, E3 ligase catalytic domain"/>
    <property type="match status" value="1"/>
</dbReference>
<dbReference type="InParanoid" id="D7FM40"/>
<dbReference type="GO" id="GO:0061630">
    <property type="term" value="F:ubiquitin protein ligase activity"/>
    <property type="evidence" value="ECO:0007669"/>
    <property type="project" value="UniProtKB-EC"/>
</dbReference>
<name>D7FM40_ECTSI</name>
<dbReference type="PANTHER" id="PTHR11254:SF440">
    <property type="entry name" value="E3 UBIQUITIN-PROTEIN LIGASE NEDD-4"/>
    <property type="match status" value="1"/>
</dbReference>
<feature type="active site" description="Glycyl thioester intermediate" evidence="6">
    <location>
        <position position="718"/>
    </location>
</feature>
<dbReference type="GO" id="GO:0005737">
    <property type="term" value="C:cytoplasm"/>
    <property type="evidence" value="ECO:0007669"/>
    <property type="project" value="TreeGrafter"/>
</dbReference>
<comment type="catalytic activity">
    <reaction evidence="1">
        <text>S-ubiquitinyl-[E2 ubiquitin-conjugating enzyme]-L-cysteine + [acceptor protein]-L-lysine = [E2 ubiquitin-conjugating enzyme]-L-cysteine + N(6)-ubiquitinyl-[acceptor protein]-L-lysine.</text>
        <dbReference type="EC" id="2.3.2.26"/>
    </reaction>
</comment>
<evidence type="ECO:0000256" key="5">
    <source>
        <dbReference type="ARBA" id="ARBA00022786"/>
    </source>
</evidence>
<evidence type="ECO:0000256" key="7">
    <source>
        <dbReference type="SAM" id="MobiDB-lite"/>
    </source>
</evidence>
<evidence type="ECO:0000256" key="6">
    <source>
        <dbReference type="PROSITE-ProRule" id="PRU00104"/>
    </source>
</evidence>
<dbReference type="Gene3D" id="3.30.2160.10">
    <property type="entry name" value="Hect, E3 ligase catalytic domain"/>
    <property type="match status" value="1"/>
</dbReference>
<dbReference type="InterPro" id="IPR050409">
    <property type="entry name" value="E3_ubiq-protein_ligase"/>
</dbReference>
<keyword evidence="9" id="KW-0436">Ligase</keyword>
<dbReference type="PANTHER" id="PTHR11254">
    <property type="entry name" value="HECT DOMAIN UBIQUITIN-PROTEIN LIGASE"/>
    <property type="match status" value="1"/>
</dbReference>
<evidence type="ECO:0000256" key="4">
    <source>
        <dbReference type="ARBA" id="ARBA00022679"/>
    </source>
</evidence>
<dbReference type="GO" id="GO:0016874">
    <property type="term" value="F:ligase activity"/>
    <property type="evidence" value="ECO:0007669"/>
    <property type="project" value="UniProtKB-KW"/>
</dbReference>
<evidence type="ECO:0000313" key="10">
    <source>
        <dbReference type="Proteomes" id="UP000002630"/>
    </source>
</evidence>
<dbReference type="InterPro" id="IPR035983">
    <property type="entry name" value="Hect_E3_ubiquitin_ligase"/>
</dbReference>
<protein>
    <recommendedName>
        <fullName evidence="3">HECT-type E3 ubiquitin transferase</fullName>
        <ecNumber evidence="3">2.3.2.26</ecNumber>
    </recommendedName>
</protein>
<evidence type="ECO:0000256" key="1">
    <source>
        <dbReference type="ARBA" id="ARBA00000885"/>
    </source>
</evidence>
<dbReference type="STRING" id="2880.D7FM40"/>
<dbReference type="Pfam" id="PF00632">
    <property type="entry name" value="HECT"/>
    <property type="match status" value="1"/>
</dbReference>
<feature type="region of interest" description="Disordered" evidence="7">
    <location>
        <begin position="1"/>
        <end position="70"/>
    </location>
</feature>
<dbReference type="GO" id="GO:0016567">
    <property type="term" value="P:protein ubiquitination"/>
    <property type="evidence" value="ECO:0007669"/>
    <property type="project" value="TreeGrafter"/>
</dbReference>
<dbReference type="GO" id="GO:0006511">
    <property type="term" value="P:ubiquitin-dependent protein catabolic process"/>
    <property type="evidence" value="ECO:0007669"/>
    <property type="project" value="TreeGrafter"/>
</dbReference>
<dbReference type="SUPFAM" id="SSF56204">
    <property type="entry name" value="Hect, E3 ligase catalytic domain"/>
    <property type="match status" value="1"/>
</dbReference>
<dbReference type="OrthoDB" id="8068875at2759"/>
<dbReference type="EMBL" id="FN648164">
    <property type="protein sequence ID" value="CBJ29865.1"/>
    <property type="molecule type" value="Genomic_DNA"/>
</dbReference>
<dbReference type="Gene3D" id="3.90.1750.10">
    <property type="entry name" value="Hect, E3 ligase catalytic domains"/>
    <property type="match status" value="1"/>
</dbReference>
<gene>
    <name evidence="9" type="ORF">Esi_0163_0054</name>
</gene>
<reference evidence="9 10" key="1">
    <citation type="journal article" date="2010" name="Nature">
        <title>The Ectocarpus genome and the independent evolution of multicellularity in brown algae.</title>
        <authorList>
            <person name="Cock J.M."/>
            <person name="Sterck L."/>
            <person name="Rouze P."/>
            <person name="Scornet D."/>
            <person name="Allen A.E."/>
            <person name="Amoutzias G."/>
            <person name="Anthouard V."/>
            <person name="Artiguenave F."/>
            <person name="Aury J.M."/>
            <person name="Badger J.H."/>
            <person name="Beszteri B."/>
            <person name="Billiau K."/>
            <person name="Bonnet E."/>
            <person name="Bothwell J.H."/>
            <person name="Bowler C."/>
            <person name="Boyen C."/>
            <person name="Brownlee C."/>
            <person name="Carrano C.J."/>
            <person name="Charrier B."/>
            <person name="Cho G.Y."/>
            <person name="Coelho S.M."/>
            <person name="Collen J."/>
            <person name="Corre E."/>
            <person name="Da Silva C."/>
            <person name="Delage L."/>
            <person name="Delaroque N."/>
            <person name="Dittami S.M."/>
            <person name="Doulbeau S."/>
            <person name="Elias M."/>
            <person name="Farnham G."/>
            <person name="Gachon C.M."/>
            <person name="Gschloessl B."/>
            <person name="Heesch S."/>
            <person name="Jabbari K."/>
            <person name="Jubin C."/>
            <person name="Kawai H."/>
            <person name="Kimura K."/>
            <person name="Kloareg B."/>
            <person name="Kupper F.C."/>
            <person name="Lang D."/>
            <person name="Le Bail A."/>
            <person name="Leblanc C."/>
            <person name="Lerouge P."/>
            <person name="Lohr M."/>
            <person name="Lopez P.J."/>
            <person name="Martens C."/>
            <person name="Maumus F."/>
            <person name="Michel G."/>
            <person name="Miranda-Saavedra D."/>
            <person name="Morales J."/>
            <person name="Moreau H."/>
            <person name="Motomura T."/>
            <person name="Nagasato C."/>
            <person name="Napoli C.A."/>
            <person name="Nelson D.R."/>
            <person name="Nyvall-Collen P."/>
            <person name="Peters A.F."/>
            <person name="Pommier C."/>
            <person name="Potin P."/>
            <person name="Poulain J."/>
            <person name="Quesneville H."/>
            <person name="Read B."/>
            <person name="Rensing S.A."/>
            <person name="Ritter A."/>
            <person name="Rousvoal S."/>
            <person name="Samanta M."/>
            <person name="Samson G."/>
            <person name="Schroeder D.C."/>
            <person name="Segurens B."/>
            <person name="Strittmatter M."/>
            <person name="Tonon T."/>
            <person name="Tregear J.W."/>
            <person name="Valentin K."/>
            <person name="von Dassow P."/>
            <person name="Yamagishi T."/>
            <person name="Van de Peer Y."/>
            <person name="Wincker P."/>
        </authorList>
    </citation>
    <scope>NUCLEOTIDE SEQUENCE [LARGE SCALE GENOMIC DNA]</scope>
    <source>
        <strain evidence="10">Ec32 / CCAP1310/4</strain>
    </source>
</reference>
<dbReference type="FunFam" id="3.90.1750.10:FF:000079">
    <property type="entry name" value="E3 ubiquitin-protein ligase"/>
    <property type="match status" value="1"/>
</dbReference>
<dbReference type="AlphaFoldDB" id="D7FM40"/>
<accession>D7FM40</accession>
<dbReference type="PROSITE" id="PS50237">
    <property type="entry name" value="HECT"/>
    <property type="match status" value="1"/>
</dbReference>
<keyword evidence="10" id="KW-1185">Reference proteome</keyword>
<evidence type="ECO:0000256" key="2">
    <source>
        <dbReference type="ARBA" id="ARBA00004906"/>
    </source>
</evidence>
<evidence type="ECO:0000256" key="3">
    <source>
        <dbReference type="ARBA" id="ARBA00012485"/>
    </source>
</evidence>
<dbReference type="CDD" id="cd00078">
    <property type="entry name" value="HECTc"/>
    <property type="match status" value="1"/>
</dbReference>
<dbReference type="InterPro" id="IPR000569">
    <property type="entry name" value="HECT_dom"/>
</dbReference>
<feature type="compositionally biased region" description="Low complexity" evidence="7">
    <location>
        <begin position="38"/>
        <end position="57"/>
    </location>
</feature>
<dbReference type="EC" id="2.3.2.26" evidence="3"/>
<dbReference type="eggNOG" id="KOG0940">
    <property type="taxonomic scope" value="Eukaryota"/>
</dbReference>
<feature type="compositionally biased region" description="Polar residues" evidence="7">
    <location>
        <begin position="1"/>
        <end position="24"/>
    </location>
</feature>
<organism evidence="9 10">
    <name type="scientific">Ectocarpus siliculosus</name>
    <name type="common">Brown alga</name>
    <name type="synonym">Conferva siliculosa</name>
    <dbReference type="NCBI Taxonomy" id="2880"/>
    <lineage>
        <taxon>Eukaryota</taxon>
        <taxon>Sar</taxon>
        <taxon>Stramenopiles</taxon>
        <taxon>Ochrophyta</taxon>
        <taxon>PX clade</taxon>
        <taxon>Phaeophyceae</taxon>
        <taxon>Ectocarpales</taxon>
        <taxon>Ectocarpaceae</taxon>
        <taxon>Ectocarpus</taxon>
    </lineage>
</organism>
<comment type="pathway">
    <text evidence="2">Protein modification; protein ubiquitination.</text>
</comment>
<feature type="domain" description="HECT" evidence="8">
    <location>
        <begin position="431"/>
        <end position="751"/>
    </location>
</feature>
<evidence type="ECO:0000259" key="8">
    <source>
        <dbReference type="PROSITE" id="PS50237"/>
    </source>
</evidence>
<keyword evidence="4" id="KW-0808">Transferase</keyword>